<feature type="domain" description="PpiC" evidence="7">
    <location>
        <begin position="123"/>
        <end position="246"/>
    </location>
</feature>
<name>A0A858STT1_9RHOB</name>
<comment type="catalytic activity">
    <reaction evidence="1">
        <text>[protein]-peptidylproline (omega=180) = [protein]-peptidylproline (omega=0)</text>
        <dbReference type="Rhea" id="RHEA:16237"/>
        <dbReference type="Rhea" id="RHEA-COMP:10747"/>
        <dbReference type="Rhea" id="RHEA-COMP:10748"/>
        <dbReference type="ChEBI" id="CHEBI:83833"/>
        <dbReference type="ChEBI" id="CHEBI:83834"/>
        <dbReference type="EC" id="5.2.1.8"/>
    </reaction>
</comment>
<evidence type="ECO:0000256" key="6">
    <source>
        <dbReference type="ARBA" id="ARBA00023235"/>
    </source>
</evidence>
<gene>
    <name evidence="8" type="ORF">G3256_03430</name>
</gene>
<dbReference type="EMBL" id="CP048788">
    <property type="protein sequence ID" value="QJF50286.1"/>
    <property type="molecule type" value="Genomic_DNA"/>
</dbReference>
<proteinExistence type="inferred from homology"/>
<evidence type="ECO:0000256" key="4">
    <source>
        <dbReference type="ARBA" id="ARBA00022729"/>
    </source>
</evidence>
<keyword evidence="4" id="KW-0732">Signal</keyword>
<dbReference type="PANTHER" id="PTHR47245">
    <property type="entry name" value="PEPTIDYLPROLYL ISOMERASE"/>
    <property type="match status" value="1"/>
</dbReference>
<keyword evidence="9" id="KW-1185">Reference proteome</keyword>
<reference evidence="8 9" key="1">
    <citation type="submission" date="2020-02" db="EMBL/GenBank/DDBJ databases">
        <title>Genome sequence of Roseobacter ponti.</title>
        <authorList>
            <person name="Hollensteiner J."/>
            <person name="Schneider D."/>
            <person name="Poehlein A."/>
            <person name="Daniel R."/>
        </authorList>
    </citation>
    <scope>NUCLEOTIDE SEQUENCE [LARGE SCALE GENOMIC DNA]</scope>
    <source>
        <strain evidence="8 9">DSM 106830</strain>
    </source>
</reference>
<dbReference type="InterPro" id="IPR000297">
    <property type="entry name" value="PPIase_PpiC"/>
</dbReference>
<dbReference type="Pfam" id="PF13145">
    <property type="entry name" value="Rotamase_2"/>
    <property type="match status" value="1"/>
</dbReference>
<dbReference type="InterPro" id="IPR050245">
    <property type="entry name" value="PrsA_foldase"/>
</dbReference>
<dbReference type="Proteomes" id="UP000503308">
    <property type="component" value="Chromosome"/>
</dbReference>
<dbReference type="PANTHER" id="PTHR47245:SF1">
    <property type="entry name" value="FOLDASE PROTEIN PRSA"/>
    <property type="match status" value="1"/>
</dbReference>
<dbReference type="AlphaFoldDB" id="A0A858STT1"/>
<evidence type="ECO:0000313" key="8">
    <source>
        <dbReference type="EMBL" id="QJF50286.1"/>
    </source>
</evidence>
<evidence type="ECO:0000313" key="9">
    <source>
        <dbReference type="Proteomes" id="UP000503308"/>
    </source>
</evidence>
<organism evidence="8 9">
    <name type="scientific">Roseobacter ponti</name>
    <dbReference type="NCBI Taxonomy" id="1891787"/>
    <lineage>
        <taxon>Bacteria</taxon>
        <taxon>Pseudomonadati</taxon>
        <taxon>Pseudomonadota</taxon>
        <taxon>Alphaproteobacteria</taxon>
        <taxon>Rhodobacterales</taxon>
        <taxon>Roseobacteraceae</taxon>
        <taxon>Roseobacter</taxon>
    </lineage>
</organism>
<evidence type="ECO:0000259" key="7">
    <source>
        <dbReference type="Pfam" id="PF13145"/>
    </source>
</evidence>
<dbReference type="KEGG" id="rpon:G3256_03430"/>
<dbReference type="EC" id="5.2.1.8" evidence="3"/>
<keyword evidence="6 8" id="KW-0413">Isomerase</keyword>
<dbReference type="RefSeq" id="WP_169639503.1">
    <property type="nucleotide sequence ID" value="NZ_CP048788.1"/>
</dbReference>
<keyword evidence="5" id="KW-0697">Rotamase</keyword>
<comment type="similarity">
    <text evidence="2">Belongs to the PpiC/parvulin rotamase family.</text>
</comment>
<protein>
    <recommendedName>
        <fullName evidence="3">peptidylprolyl isomerase</fullName>
        <ecNumber evidence="3">5.2.1.8</ecNumber>
    </recommendedName>
</protein>
<evidence type="ECO:0000256" key="2">
    <source>
        <dbReference type="ARBA" id="ARBA00007656"/>
    </source>
</evidence>
<accession>A0A858STT1</accession>
<evidence type="ECO:0000256" key="3">
    <source>
        <dbReference type="ARBA" id="ARBA00013194"/>
    </source>
</evidence>
<dbReference type="GO" id="GO:0003755">
    <property type="term" value="F:peptidyl-prolyl cis-trans isomerase activity"/>
    <property type="evidence" value="ECO:0007669"/>
    <property type="project" value="UniProtKB-KW"/>
</dbReference>
<sequence>MQKLNTVSRVAREPLVRFLLLGALLFLAFEFIAPAEETMTPGLTITINEADIEQMRERFEAVWTRPPDNDETDRLIDARIREEIFVREALLLSLDQDDTIIRQRLYQKMEFLLQSVAEIREPGEDEVRAYFERNKAQYSTGPQYAFQQVYLGQAGDADPNPGELLVMLNDGADYSLAGQSSLLPGALELSTEREITARFGEGFAGSLAQLPTGDWVGPVTSGYGLHLVRITHRKEPVAPELKSVRPQVIADWRRDDLEASMTDMFKALAEKYTIEVDAPEAAQ</sequence>
<evidence type="ECO:0000256" key="5">
    <source>
        <dbReference type="ARBA" id="ARBA00023110"/>
    </source>
</evidence>
<evidence type="ECO:0000256" key="1">
    <source>
        <dbReference type="ARBA" id="ARBA00000971"/>
    </source>
</evidence>